<evidence type="ECO:0000256" key="1">
    <source>
        <dbReference type="ARBA" id="ARBA00004342"/>
    </source>
</evidence>
<gene>
    <name evidence="10" type="ORF">CANCADRAFT_18075</name>
</gene>
<dbReference type="Gene3D" id="3.40.50.300">
    <property type="entry name" value="P-loop containing nucleotide triphosphate hydrolases"/>
    <property type="match status" value="1"/>
</dbReference>
<keyword evidence="6" id="KW-0342">GTP-binding</keyword>
<dbReference type="InterPro" id="IPR005225">
    <property type="entry name" value="Small_GTP-bd"/>
</dbReference>
<dbReference type="InterPro" id="IPR001806">
    <property type="entry name" value="Small_GTPase"/>
</dbReference>
<evidence type="ECO:0000256" key="2">
    <source>
        <dbReference type="ARBA" id="ARBA00010142"/>
    </source>
</evidence>
<evidence type="ECO:0000256" key="6">
    <source>
        <dbReference type="ARBA" id="ARBA00023134"/>
    </source>
</evidence>
<dbReference type="EMBL" id="KV453843">
    <property type="protein sequence ID" value="ODV88709.1"/>
    <property type="molecule type" value="Genomic_DNA"/>
</dbReference>
<evidence type="ECO:0000313" key="11">
    <source>
        <dbReference type="Proteomes" id="UP000095023"/>
    </source>
</evidence>
<dbReference type="SMART" id="SM00175">
    <property type="entry name" value="RAB"/>
    <property type="match status" value="1"/>
</dbReference>
<organism evidence="10 11">
    <name type="scientific">Tortispora caseinolytica NRRL Y-17796</name>
    <dbReference type="NCBI Taxonomy" id="767744"/>
    <lineage>
        <taxon>Eukaryota</taxon>
        <taxon>Fungi</taxon>
        <taxon>Dikarya</taxon>
        <taxon>Ascomycota</taxon>
        <taxon>Saccharomycotina</taxon>
        <taxon>Trigonopsidomycetes</taxon>
        <taxon>Trigonopsidales</taxon>
        <taxon>Trigonopsidaceae</taxon>
        <taxon>Tortispora</taxon>
    </lineage>
</organism>
<reference evidence="11" key="1">
    <citation type="submission" date="2016-02" db="EMBL/GenBank/DDBJ databases">
        <title>Comparative genomics of biotechnologically important yeasts.</title>
        <authorList>
            <consortium name="DOE Joint Genome Institute"/>
            <person name="Riley R."/>
            <person name="Haridas S."/>
            <person name="Wolfe K.H."/>
            <person name="Lopes M.R."/>
            <person name="Hittinger C.T."/>
            <person name="Goker M."/>
            <person name="Salamov A."/>
            <person name="Wisecaver J."/>
            <person name="Long T.M."/>
            <person name="Aerts A.L."/>
            <person name="Barry K."/>
            <person name="Choi C."/>
            <person name="Clum A."/>
            <person name="Coughlan A.Y."/>
            <person name="Deshpande S."/>
            <person name="Douglass A.P."/>
            <person name="Hanson S.J."/>
            <person name="Klenk H.-P."/>
            <person name="Labutti K."/>
            <person name="Lapidus A."/>
            <person name="Lindquist E."/>
            <person name="Lipzen A."/>
            <person name="Meier-Kolthoff J.P."/>
            <person name="Ohm R.A."/>
            <person name="Otillar R.P."/>
            <person name="Pangilinan J."/>
            <person name="Peng Y."/>
            <person name="Rokas A."/>
            <person name="Rosa C.A."/>
            <person name="Scheuner C."/>
            <person name="Sibirny A.A."/>
            <person name="Slot J.C."/>
            <person name="Stielow J.B."/>
            <person name="Sun H."/>
            <person name="Kurtzman C.P."/>
            <person name="Blackwell M."/>
            <person name="Jeffries T.W."/>
            <person name="Grigoriev I.V."/>
        </authorList>
    </citation>
    <scope>NUCLEOTIDE SEQUENCE [LARGE SCALE GENOMIC DNA]</scope>
    <source>
        <strain evidence="11">NRRL Y-17796</strain>
    </source>
</reference>
<dbReference type="SMART" id="SM00174">
    <property type="entry name" value="RHO"/>
    <property type="match status" value="1"/>
</dbReference>
<dbReference type="Pfam" id="PF00071">
    <property type="entry name" value="Ras"/>
    <property type="match status" value="1"/>
</dbReference>
<dbReference type="GO" id="GO:0007264">
    <property type="term" value="P:small GTPase-mediated signal transduction"/>
    <property type="evidence" value="ECO:0007669"/>
    <property type="project" value="InterPro"/>
</dbReference>
<evidence type="ECO:0000256" key="5">
    <source>
        <dbReference type="ARBA" id="ARBA00022741"/>
    </source>
</evidence>
<dbReference type="FunFam" id="3.40.50.300:FF:000983">
    <property type="entry name" value="Rho family GTPase"/>
    <property type="match status" value="1"/>
</dbReference>
<comment type="similarity">
    <text evidence="2">Belongs to the small GTPase superfamily. Rho family.</text>
</comment>
<feature type="non-terminal residue" evidence="10">
    <location>
        <position position="1"/>
    </location>
</feature>
<accession>A0A1E4TAE4</accession>
<dbReference type="PANTHER" id="PTHR24072">
    <property type="entry name" value="RHO FAMILY GTPASE"/>
    <property type="match status" value="1"/>
</dbReference>
<feature type="non-terminal residue" evidence="10">
    <location>
        <position position="116"/>
    </location>
</feature>
<dbReference type="Proteomes" id="UP000095023">
    <property type="component" value="Unassembled WGS sequence"/>
</dbReference>
<dbReference type="GO" id="GO:0005525">
    <property type="term" value="F:GTP binding"/>
    <property type="evidence" value="ECO:0007669"/>
    <property type="project" value="UniProtKB-KW"/>
</dbReference>
<protein>
    <submittedName>
        <fullName evidence="10">Uncharacterized protein</fullName>
    </submittedName>
</protein>
<dbReference type="PRINTS" id="PR00449">
    <property type="entry name" value="RASTRNSFRMNG"/>
</dbReference>
<dbReference type="AlphaFoldDB" id="A0A1E4TAE4"/>
<keyword evidence="4" id="KW-0488">Methylation</keyword>
<keyword evidence="11" id="KW-1185">Reference proteome</keyword>
<dbReference type="OrthoDB" id="4031310at2759"/>
<evidence type="ECO:0000256" key="7">
    <source>
        <dbReference type="ARBA" id="ARBA00023136"/>
    </source>
</evidence>
<dbReference type="SMART" id="SM00173">
    <property type="entry name" value="RAS"/>
    <property type="match status" value="1"/>
</dbReference>
<dbReference type="InterPro" id="IPR027417">
    <property type="entry name" value="P-loop_NTPase"/>
</dbReference>
<keyword evidence="8" id="KW-0449">Lipoprotein</keyword>
<comment type="subcellular location">
    <subcellularLocation>
        <location evidence="1">Cell membrane</location>
        <topology evidence="1">Lipid-anchor</topology>
        <orientation evidence="1">Cytoplasmic side</orientation>
    </subcellularLocation>
</comment>
<evidence type="ECO:0000256" key="9">
    <source>
        <dbReference type="ARBA" id="ARBA00023289"/>
    </source>
</evidence>
<dbReference type="PROSITE" id="PS51421">
    <property type="entry name" value="RAS"/>
    <property type="match status" value="1"/>
</dbReference>
<evidence type="ECO:0000256" key="4">
    <source>
        <dbReference type="ARBA" id="ARBA00022481"/>
    </source>
</evidence>
<dbReference type="InterPro" id="IPR003578">
    <property type="entry name" value="Small_GTPase_Rho"/>
</dbReference>
<dbReference type="GO" id="GO:0005886">
    <property type="term" value="C:plasma membrane"/>
    <property type="evidence" value="ECO:0007669"/>
    <property type="project" value="UniProtKB-SubCell"/>
</dbReference>
<keyword evidence="7" id="KW-0472">Membrane</keyword>
<evidence type="ECO:0000313" key="10">
    <source>
        <dbReference type="EMBL" id="ODV88709.1"/>
    </source>
</evidence>
<dbReference type="PROSITE" id="PS51420">
    <property type="entry name" value="RHO"/>
    <property type="match status" value="1"/>
</dbReference>
<dbReference type="CDD" id="cd00157">
    <property type="entry name" value="Rho"/>
    <property type="match status" value="1"/>
</dbReference>
<dbReference type="NCBIfam" id="TIGR00231">
    <property type="entry name" value="small_GTP"/>
    <property type="match status" value="1"/>
</dbReference>
<evidence type="ECO:0000256" key="3">
    <source>
        <dbReference type="ARBA" id="ARBA00022475"/>
    </source>
</evidence>
<keyword evidence="9" id="KW-0636">Prenylation</keyword>
<dbReference type="PROSITE" id="PS51419">
    <property type="entry name" value="RAB"/>
    <property type="match status" value="1"/>
</dbReference>
<evidence type="ECO:0000256" key="8">
    <source>
        <dbReference type="ARBA" id="ARBA00023288"/>
    </source>
</evidence>
<keyword evidence="5" id="KW-0547">Nucleotide-binding</keyword>
<dbReference type="SUPFAM" id="SSF52540">
    <property type="entry name" value="P-loop containing nucleoside triphosphate hydrolases"/>
    <property type="match status" value="1"/>
</dbReference>
<sequence>KIVVVGDGGCGKTSLLIVYTKGEYPGEYVPTIFETYNKVIEINQRQVELTLWDTAGQEEYDRLRPLSYPETDVFLVCFSIDNRETLEDAFEKWIPECKHFCPFSRIYLIGLKSDLR</sequence>
<keyword evidence="3" id="KW-1003">Cell membrane</keyword>
<name>A0A1E4TAE4_9ASCO</name>
<dbReference type="GO" id="GO:0003924">
    <property type="term" value="F:GTPase activity"/>
    <property type="evidence" value="ECO:0007669"/>
    <property type="project" value="InterPro"/>
</dbReference>
<proteinExistence type="inferred from homology"/>